<keyword evidence="1" id="KW-0732">Signal</keyword>
<evidence type="ECO:0000256" key="1">
    <source>
        <dbReference type="SAM" id="SignalP"/>
    </source>
</evidence>
<accession>A0A6F8TJ64</accession>
<name>A0A6F8TJ64_ACIBA</name>
<protein>
    <submittedName>
        <fullName evidence="2">Uncharacterized protein</fullName>
    </submittedName>
</protein>
<dbReference type="EMBL" id="AP022836">
    <property type="protein sequence ID" value="BCB00473.1"/>
    <property type="molecule type" value="Genomic_DNA"/>
</dbReference>
<dbReference type="PROSITE" id="PS51257">
    <property type="entry name" value="PROKAR_LIPOPROTEIN"/>
    <property type="match status" value="1"/>
</dbReference>
<reference evidence="2" key="1">
    <citation type="submission" date="2020-03" db="EMBL/GenBank/DDBJ databases">
        <title>Complete genome sequence of Acinetobacter baumannii ATCC19606T, which is a model strain for tolerization of antimicrobial agents.</title>
        <authorList>
            <person name="Tsubouchi T."/>
            <person name="Suzuki M."/>
            <person name="Niki M."/>
            <person name="Oinuma K."/>
            <person name="Niki M."/>
            <person name="Shibayama K."/>
            <person name="Kakeya H."/>
            <person name="Kaneko Y."/>
        </authorList>
    </citation>
    <scope>NUCLEOTIDE SEQUENCE</scope>
    <source>
        <strain evidence="2">ATCC19606</strain>
    </source>
</reference>
<dbReference type="AlphaFoldDB" id="A0A6F8TJ64"/>
<feature type="signal peptide" evidence="1">
    <location>
        <begin position="1"/>
        <end position="24"/>
    </location>
</feature>
<gene>
    <name evidence="2" type="ORF">ATCC19606_28080</name>
</gene>
<proteinExistence type="predicted"/>
<evidence type="ECO:0000313" key="2">
    <source>
        <dbReference type="EMBL" id="BCB00473.1"/>
    </source>
</evidence>
<feature type="chain" id="PRO_5026239669" evidence="1">
    <location>
        <begin position="25"/>
        <end position="116"/>
    </location>
</feature>
<sequence>MKSMKLKFLTMMLWVALLSGCTKQAESEAPQIDYKAQFEESDRKIGEFLDQLDNPNTPQEVKVKILCHDYPDVYKKQYMPALIEVSPKPYTEEKLLSDLKSATDYYKGTLGIKCKE</sequence>
<organism evidence="2">
    <name type="scientific">Acinetobacter baumannii</name>
    <dbReference type="NCBI Taxonomy" id="470"/>
    <lineage>
        <taxon>Bacteria</taxon>
        <taxon>Pseudomonadati</taxon>
        <taxon>Pseudomonadota</taxon>
        <taxon>Gammaproteobacteria</taxon>
        <taxon>Moraxellales</taxon>
        <taxon>Moraxellaceae</taxon>
        <taxon>Acinetobacter</taxon>
        <taxon>Acinetobacter calcoaceticus/baumannii complex</taxon>
    </lineage>
</organism>